<evidence type="ECO:0000313" key="3">
    <source>
        <dbReference type="Proteomes" id="UP001345827"/>
    </source>
</evidence>
<sequence>MEDASESKLIPSNEHTAHILEQYQNDLTYQCVGLIDQKTQILRQNIHSILRQYGGPKDMERRIEAIERENRKLKDTVVNTDHDNYRLRKTLSAEERNCAELQTSLNEVGLLLAQAYRFRNATEDEVQNQLRARGITETTIGLLVGNGEFIQQLAYYTAPRRSERLLKSSKFPEREDLDEGDE</sequence>
<keyword evidence="3" id="KW-1185">Reference proteome</keyword>
<dbReference type="EMBL" id="JAXLQG010000089">
    <property type="protein sequence ID" value="KAK5527402.1"/>
    <property type="molecule type" value="Genomic_DNA"/>
</dbReference>
<dbReference type="AlphaFoldDB" id="A0AAV9PR51"/>
<dbReference type="Proteomes" id="UP001345827">
    <property type="component" value="Unassembled WGS sequence"/>
</dbReference>
<evidence type="ECO:0000256" key="1">
    <source>
        <dbReference type="SAM" id="Coils"/>
    </source>
</evidence>
<keyword evidence="1" id="KW-0175">Coiled coil</keyword>
<proteinExistence type="predicted"/>
<accession>A0AAV9PR51</accession>
<comment type="caution">
    <text evidence="2">The sequence shown here is derived from an EMBL/GenBank/DDBJ whole genome shotgun (WGS) entry which is preliminary data.</text>
</comment>
<name>A0AAV9PR51_9PEZI</name>
<reference evidence="2 3" key="1">
    <citation type="submission" date="2023-06" db="EMBL/GenBank/DDBJ databases">
        <title>Black Yeasts Isolated from many extreme environments.</title>
        <authorList>
            <person name="Coleine C."/>
            <person name="Stajich J.E."/>
            <person name="Selbmann L."/>
        </authorList>
    </citation>
    <scope>NUCLEOTIDE SEQUENCE [LARGE SCALE GENOMIC DNA]</scope>
    <source>
        <strain evidence="2 3">CCFEE 5887</strain>
    </source>
</reference>
<evidence type="ECO:0000313" key="2">
    <source>
        <dbReference type="EMBL" id="KAK5527402.1"/>
    </source>
</evidence>
<protein>
    <submittedName>
        <fullName evidence="2">Uncharacterized protein</fullName>
    </submittedName>
</protein>
<gene>
    <name evidence="2" type="ORF">LTR25_011224</name>
</gene>
<feature type="coiled-coil region" evidence="1">
    <location>
        <begin position="56"/>
        <end position="83"/>
    </location>
</feature>
<organism evidence="2 3">
    <name type="scientific">Vermiconidia calcicola</name>
    <dbReference type="NCBI Taxonomy" id="1690605"/>
    <lineage>
        <taxon>Eukaryota</taxon>
        <taxon>Fungi</taxon>
        <taxon>Dikarya</taxon>
        <taxon>Ascomycota</taxon>
        <taxon>Pezizomycotina</taxon>
        <taxon>Dothideomycetes</taxon>
        <taxon>Dothideomycetidae</taxon>
        <taxon>Mycosphaerellales</taxon>
        <taxon>Extremaceae</taxon>
        <taxon>Vermiconidia</taxon>
    </lineage>
</organism>